<feature type="domain" description="Methyl-accepting transducer" evidence="11">
    <location>
        <begin position="401"/>
        <end position="616"/>
    </location>
</feature>
<name>A0A841RAJ3_9SPIO</name>
<evidence type="ECO:0000313" key="14">
    <source>
        <dbReference type="Proteomes" id="UP000587760"/>
    </source>
</evidence>
<comment type="caution">
    <text evidence="13">The sequence shown here is derived from an EMBL/GenBank/DDBJ whole genome shotgun (WGS) entry which is preliminary data.</text>
</comment>
<protein>
    <submittedName>
        <fullName evidence="13">Methyl-accepting chemotaxis protein</fullName>
    </submittedName>
</protein>
<proteinExistence type="inferred from homology"/>
<keyword evidence="2" id="KW-1003">Cell membrane</keyword>
<dbReference type="Pfam" id="PF00672">
    <property type="entry name" value="HAMP"/>
    <property type="match status" value="1"/>
</dbReference>
<keyword evidence="8" id="KW-0807">Transducer</keyword>
<evidence type="ECO:0000256" key="6">
    <source>
        <dbReference type="ARBA" id="ARBA00023136"/>
    </source>
</evidence>
<evidence type="ECO:0000256" key="3">
    <source>
        <dbReference type="ARBA" id="ARBA00022500"/>
    </source>
</evidence>
<feature type="domain" description="HAMP" evidence="12">
    <location>
        <begin position="344"/>
        <end position="396"/>
    </location>
</feature>
<evidence type="ECO:0000313" key="13">
    <source>
        <dbReference type="EMBL" id="MBB6482404.1"/>
    </source>
</evidence>
<keyword evidence="3" id="KW-0145">Chemotaxis</keyword>
<gene>
    <name evidence="13" type="ORF">HNR50_004103</name>
</gene>
<dbReference type="InterPro" id="IPR003660">
    <property type="entry name" value="HAMP_dom"/>
</dbReference>
<dbReference type="InterPro" id="IPR051310">
    <property type="entry name" value="MCP_chemotaxis"/>
</dbReference>
<sequence length="632" mass="70438">MEQKKTMLRDNVIIAYQAMKDFYDRTVDLERLKKETGNRIKPYTDLAYSQIELYYQMNQAGLISEKEAKDRAKKAVEIMRFGEDGYFWIQDYEPRMIMHPIVTPEVNPDWYKPYGVKDVADPTGKKFVQAIVYDTEETGEAYSDYLWPRPGFDDPMPKISYMRRFTPWQWIIGTGVYVEASKEEAMQEAMDLIENMKYDGTNYFWINDTDLAMVMHPNNPKELKPEWYVPGGISTVTDPEGNQIFKDMVDVVLKSEDGEGFTEYMWDKPGFENEGPKPKLSFVKLLEPWQWVIGSGIYIDDINVEIAKKMDSGELLIRKNLIISTALLIASILISVVLFILISISITRPIDKIVRLSELMSQGDLTSSVRIRSRDEIRKIGDSFNDLIETLRSVALSIYNGAEEVSLGAEQLSISSQQVSQGATEQAASAEEVSASMEQMGSNIMHSADNSLQTEKIARKSADDAAKGREAVSQTVEAMNTIASKISIIGEIARQTNLLALNAAIEAARAGDSGKGFAVVASEVRKLAERSQTAAAEIGELSVSSVEIAERAGALLDEIAPAIKETSDLVQEISASSSEQRLGADQINKAISQLDKVVQQNASASEESASMAEELNSQAKLLKESISFFKLE</sequence>
<dbReference type="CDD" id="cd11386">
    <property type="entry name" value="MCP_signal"/>
    <property type="match status" value="1"/>
</dbReference>
<comment type="similarity">
    <text evidence="7">Belongs to the methyl-accepting chemotaxis (MCP) protein family.</text>
</comment>
<feature type="transmembrane region" description="Helical" evidence="10">
    <location>
        <begin position="321"/>
        <end position="346"/>
    </location>
</feature>
<reference evidence="13 14" key="1">
    <citation type="submission" date="2020-08" db="EMBL/GenBank/DDBJ databases">
        <title>Genomic Encyclopedia of Type Strains, Phase IV (KMG-IV): sequencing the most valuable type-strain genomes for metagenomic binning, comparative biology and taxonomic classification.</title>
        <authorList>
            <person name="Goeker M."/>
        </authorList>
    </citation>
    <scope>NUCLEOTIDE SEQUENCE [LARGE SCALE GENOMIC DNA]</scope>
    <source>
        <strain evidence="13 14">DSM 2461</strain>
    </source>
</reference>
<dbReference type="SMART" id="SM00304">
    <property type="entry name" value="HAMP"/>
    <property type="match status" value="1"/>
</dbReference>
<evidence type="ECO:0000256" key="9">
    <source>
        <dbReference type="SAM" id="Coils"/>
    </source>
</evidence>
<keyword evidence="4 10" id="KW-0812">Transmembrane</keyword>
<accession>A0A841RAJ3</accession>
<evidence type="ECO:0000259" key="11">
    <source>
        <dbReference type="PROSITE" id="PS50111"/>
    </source>
</evidence>
<dbReference type="GO" id="GO:0006935">
    <property type="term" value="P:chemotaxis"/>
    <property type="evidence" value="ECO:0007669"/>
    <property type="project" value="UniProtKB-KW"/>
</dbReference>
<evidence type="ECO:0000256" key="7">
    <source>
        <dbReference type="ARBA" id="ARBA00029447"/>
    </source>
</evidence>
<keyword evidence="9" id="KW-0175">Coiled coil</keyword>
<dbReference type="AlphaFoldDB" id="A0A841RAJ3"/>
<dbReference type="PROSITE" id="PS50885">
    <property type="entry name" value="HAMP"/>
    <property type="match status" value="1"/>
</dbReference>
<feature type="coiled-coil region" evidence="9">
    <location>
        <begin position="587"/>
        <end position="632"/>
    </location>
</feature>
<dbReference type="GO" id="GO:0004888">
    <property type="term" value="F:transmembrane signaling receptor activity"/>
    <property type="evidence" value="ECO:0007669"/>
    <property type="project" value="TreeGrafter"/>
</dbReference>
<dbReference type="PANTHER" id="PTHR43531:SF11">
    <property type="entry name" value="METHYL-ACCEPTING CHEMOTAXIS PROTEIN 3"/>
    <property type="match status" value="1"/>
</dbReference>
<dbReference type="SUPFAM" id="SSF58104">
    <property type="entry name" value="Methyl-accepting chemotaxis protein (MCP) signaling domain"/>
    <property type="match status" value="1"/>
</dbReference>
<dbReference type="CDD" id="cd06225">
    <property type="entry name" value="HAMP"/>
    <property type="match status" value="1"/>
</dbReference>
<dbReference type="InterPro" id="IPR004010">
    <property type="entry name" value="Double_Cache_2"/>
</dbReference>
<evidence type="ECO:0000256" key="2">
    <source>
        <dbReference type="ARBA" id="ARBA00022475"/>
    </source>
</evidence>
<evidence type="ECO:0000256" key="5">
    <source>
        <dbReference type="ARBA" id="ARBA00022989"/>
    </source>
</evidence>
<organism evidence="13 14">
    <name type="scientific">Spirochaeta isovalerica</name>
    <dbReference type="NCBI Taxonomy" id="150"/>
    <lineage>
        <taxon>Bacteria</taxon>
        <taxon>Pseudomonadati</taxon>
        <taxon>Spirochaetota</taxon>
        <taxon>Spirochaetia</taxon>
        <taxon>Spirochaetales</taxon>
        <taxon>Spirochaetaceae</taxon>
        <taxon>Spirochaeta</taxon>
    </lineage>
</organism>
<keyword evidence="5 10" id="KW-1133">Transmembrane helix</keyword>
<evidence type="ECO:0000259" key="12">
    <source>
        <dbReference type="PROSITE" id="PS50885"/>
    </source>
</evidence>
<dbReference type="EMBL" id="JACHGJ010000012">
    <property type="protein sequence ID" value="MBB6482404.1"/>
    <property type="molecule type" value="Genomic_DNA"/>
</dbReference>
<dbReference type="Pfam" id="PF08269">
    <property type="entry name" value="dCache_2"/>
    <property type="match status" value="1"/>
</dbReference>
<evidence type="ECO:0000256" key="1">
    <source>
        <dbReference type="ARBA" id="ARBA00004651"/>
    </source>
</evidence>
<dbReference type="SMART" id="SM00283">
    <property type="entry name" value="MA"/>
    <property type="match status" value="1"/>
</dbReference>
<keyword evidence="14" id="KW-1185">Reference proteome</keyword>
<dbReference type="GO" id="GO:0007165">
    <property type="term" value="P:signal transduction"/>
    <property type="evidence" value="ECO:0007669"/>
    <property type="project" value="UniProtKB-KW"/>
</dbReference>
<dbReference type="Pfam" id="PF00015">
    <property type="entry name" value="MCPsignal"/>
    <property type="match status" value="1"/>
</dbReference>
<evidence type="ECO:0000256" key="8">
    <source>
        <dbReference type="PROSITE-ProRule" id="PRU00284"/>
    </source>
</evidence>
<dbReference type="InterPro" id="IPR004089">
    <property type="entry name" value="MCPsignal_dom"/>
</dbReference>
<comment type="subcellular location">
    <subcellularLocation>
        <location evidence="1">Cell membrane</location>
        <topology evidence="1">Multi-pass membrane protein</topology>
    </subcellularLocation>
</comment>
<dbReference type="FunFam" id="1.10.287.950:FF:000001">
    <property type="entry name" value="Methyl-accepting chemotaxis sensory transducer"/>
    <property type="match status" value="1"/>
</dbReference>
<evidence type="ECO:0000256" key="10">
    <source>
        <dbReference type="SAM" id="Phobius"/>
    </source>
</evidence>
<dbReference type="InterPro" id="IPR033480">
    <property type="entry name" value="sCache_2"/>
</dbReference>
<keyword evidence="6 10" id="KW-0472">Membrane</keyword>
<dbReference type="Gene3D" id="1.10.287.950">
    <property type="entry name" value="Methyl-accepting chemotaxis protein"/>
    <property type="match status" value="1"/>
</dbReference>
<dbReference type="Gene3D" id="3.30.450.20">
    <property type="entry name" value="PAS domain"/>
    <property type="match status" value="2"/>
</dbReference>
<dbReference type="Proteomes" id="UP000587760">
    <property type="component" value="Unassembled WGS sequence"/>
</dbReference>
<dbReference type="PANTHER" id="PTHR43531">
    <property type="entry name" value="PROTEIN ICFG"/>
    <property type="match status" value="1"/>
</dbReference>
<dbReference type="GO" id="GO:0005886">
    <property type="term" value="C:plasma membrane"/>
    <property type="evidence" value="ECO:0007669"/>
    <property type="project" value="UniProtKB-SubCell"/>
</dbReference>
<dbReference type="PROSITE" id="PS50111">
    <property type="entry name" value="CHEMOTAXIS_TRANSDUC_2"/>
    <property type="match status" value="1"/>
</dbReference>
<dbReference type="SMART" id="SM01049">
    <property type="entry name" value="Cache_2"/>
    <property type="match status" value="2"/>
</dbReference>
<evidence type="ECO:0000256" key="4">
    <source>
        <dbReference type="ARBA" id="ARBA00022692"/>
    </source>
</evidence>